<keyword evidence="4" id="KW-1185">Reference proteome</keyword>
<keyword evidence="1" id="KW-0812">Transmembrane</keyword>
<dbReference type="Proteomes" id="UP000054735">
    <property type="component" value="Unassembled WGS sequence"/>
</dbReference>
<organism evidence="3 5">
    <name type="scientific">Legionella birminghamensis</name>
    <dbReference type="NCBI Taxonomy" id="28083"/>
    <lineage>
        <taxon>Bacteria</taxon>
        <taxon>Pseudomonadati</taxon>
        <taxon>Pseudomonadota</taxon>
        <taxon>Gammaproteobacteria</taxon>
        <taxon>Legionellales</taxon>
        <taxon>Legionellaceae</taxon>
        <taxon>Legionella</taxon>
    </lineage>
</organism>
<gene>
    <name evidence="2" type="ORF">Lbir_2820</name>
    <name evidence="3" type="ORF">NCTC12437_00841</name>
</gene>
<feature type="transmembrane region" description="Helical" evidence="1">
    <location>
        <begin position="110"/>
        <end position="131"/>
    </location>
</feature>
<dbReference type="RefSeq" id="WP_058524795.1">
    <property type="nucleotide sequence ID" value="NZ_CAAAHV010000017.1"/>
</dbReference>
<keyword evidence="1" id="KW-0472">Membrane</keyword>
<accession>A0A378I8X7</accession>
<dbReference type="AlphaFoldDB" id="A0A378I8X7"/>
<proteinExistence type="predicted"/>
<feature type="transmembrane region" description="Helical" evidence="1">
    <location>
        <begin position="80"/>
        <end position="104"/>
    </location>
</feature>
<evidence type="ECO:0000313" key="4">
    <source>
        <dbReference type="Proteomes" id="UP000054735"/>
    </source>
</evidence>
<evidence type="ECO:0000256" key="1">
    <source>
        <dbReference type="SAM" id="Phobius"/>
    </source>
</evidence>
<evidence type="ECO:0000313" key="5">
    <source>
        <dbReference type="Proteomes" id="UP000255066"/>
    </source>
</evidence>
<reference evidence="2 4" key="1">
    <citation type="submission" date="2015-11" db="EMBL/GenBank/DDBJ databases">
        <title>Genomic analysis of 38 Legionella species identifies large and diverse effector repertoires.</title>
        <authorList>
            <person name="Burstein D."/>
            <person name="Amaro F."/>
            <person name="Zusman T."/>
            <person name="Lifshitz Z."/>
            <person name="Cohen O."/>
            <person name="Gilbert J.A."/>
            <person name="Pupko T."/>
            <person name="Shuman H.A."/>
            <person name="Segal G."/>
        </authorList>
    </citation>
    <scope>NUCLEOTIDE SEQUENCE [LARGE SCALE GENOMIC DNA]</scope>
    <source>
        <strain evidence="2 4">CDC#1407-AL-14</strain>
    </source>
</reference>
<dbReference type="EMBL" id="UGNW01000001">
    <property type="protein sequence ID" value="STX31071.1"/>
    <property type="molecule type" value="Genomic_DNA"/>
</dbReference>
<evidence type="ECO:0000313" key="2">
    <source>
        <dbReference type="EMBL" id="KTC68218.1"/>
    </source>
</evidence>
<name>A0A378I8X7_9GAMM</name>
<protein>
    <recommendedName>
        <fullName evidence="6">Transmembrane protein</fullName>
    </recommendedName>
</protein>
<sequence length="262" mass="29153">MSTLTELLKEWVVFGKDCLNGAKEWVEEKLSDLKDWCMEKWDEVTSTKMRKYLHQKMSQGSEWMKEVVSDTIAWAKDHKFWLIAGIILLVLGAATGVGFAAYGVSLVLAILYGLVAAGLGALATAIAAYMLNNRVREAEEITNTSQLNYKNVAQINVQTSEQLESTKKAKLQTDEENQILRRQIAIMLENLPPEQIEKAKALCQQAGVAMPERFTQPATASSAGLFSTTLPKMTPPLKLETLIASNEEESDDEEGEIEIRII</sequence>
<dbReference type="Proteomes" id="UP000255066">
    <property type="component" value="Unassembled WGS sequence"/>
</dbReference>
<dbReference type="STRING" id="28083.Lbir_2820"/>
<evidence type="ECO:0008006" key="6">
    <source>
        <dbReference type="Google" id="ProtNLM"/>
    </source>
</evidence>
<dbReference type="EMBL" id="LNXT01000048">
    <property type="protein sequence ID" value="KTC68218.1"/>
    <property type="molecule type" value="Genomic_DNA"/>
</dbReference>
<evidence type="ECO:0000313" key="3">
    <source>
        <dbReference type="EMBL" id="STX31071.1"/>
    </source>
</evidence>
<reference evidence="3 5" key="2">
    <citation type="submission" date="2018-06" db="EMBL/GenBank/DDBJ databases">
        <authorList>
            <consortium name="Pathogen Informatics"/>
            <person name="Doyle S."/>
        </authorList>
    </citation>
    <scope>NUCLEOTIDE SEQUENCE [LARGE SCALE GENOMIC DNA]</scope>
    <source>
        <strain evidence="3 5">NCTC12437</strain>
    </source>
</reference>
<keyword evidence="1" id="KW-1133">Transmembrane helix</keyword>